<dbReference type="PATRIC" id="fig|1107882.3.peg.5936"/>
<sequence length="847" mass="90389">FFPPPPVSPAYGCGTAVTVTGFVPHAKLELEIAGVSVATAQAGYPDPDGFTFTGIGPLSPGEVIRARQESGGVTSPWSAPQTVMDHSQEYPAGPPRPEIAPSPVFECGSRTGVANLLTGCNVWITADGTEVGRVDGAKEHQGVNVNPDYGLNLQARAWAELCGDPSPPSQSYNSGPAPNPLPVPAIDDVFDGGERIRITNLVNGARFRVTRGGSTSGPYRTWGVAHLVTMTPAVSTGETIEVVQTMCPSNPSSDPGSTVVLPCSELPAPTVHPIEVGAPIVVVTGWVAGAQIKVFQGMQKIGDGGPPVVVLTQPIQPDTPVYVIQVVGSCTSRFARVVTPRCVAPPTGGDPAARNLFPVGFKDYADGPYKGSVYYPAEDDGEDQPFNKRWGDLGRSPMVVMAHGNHYTYYNPKNREDESCGDPGGWTEIGNHTGYRYLQTQLARMGFIAVSVDCNATNCTGNSLQNIEDRAELILGSLNHFKDLDSSGDAIFGDRIEFGQVGFMGHSRGGEAVVIAGNQAGSIGATSRAVISLAPVNHNVYIPADYAYMTILPANDGDVSSNPGAMFYDLAGPAPFKSQIYVDYANHNYFNREWVLDEDLRLPPDVLDRVACERILSRYGCALFRTFMMGHDLADYLTYRRHPSGIDTSKVHLSFEWMDQILVDNHEQPSGIGTNSMGQTISQSMGLSADEYHLTPGGSYSPSTFYGDTSGMVIEGRAGGVFRSPLDGSYDLSAEDGRLFEVWVRVAEVSNGGSNPPDAIGFELGIEDGSGQRAWANSAAVGGVPRPFDDGPPSGTKSMMSTLRFPIRCFRPEEGGVKTGDIVALLVRLNQPKPRPLALDVLQLVKI</sequence>
<evidence type="ECO:0000313" key="1">
    <source>
        <dbReference type="EMBL" id="EHK53365.1"/>
    </source>
</evidence>
<name>H0I103_9HYPH</name>
<organism evidence="1 2">
    <name type="scientific">Mesorhizobium alhagi CCNWXJ12-2</name>
    <dbReference type="NCBI Taxonomy" id="1107882"/>
    <lineage>
        <taxon>Bacteria</taxon>
        <taxon>Pseudomonadati</taxon>
        <taxon>Pseudomonadota</taxon>
        <taxon>Alphaproteobacteria</taxon>
        <taxon>Hyphomicrobiales</taxon>
        <taxon>Phyllobacteriaceae</taxon>
        <taxon>Allomesorhizobium</taxon>
    </lineage>
</organism>
<protein>
    <submittedName>
        <fullName evidence="1">Secreted protein</fullName>
    </submittedName>
</protein>
<gene>
    <name evidence="1" type="ORF">MAXJ12_30702</name>
</gene>
<proteinExistence type="predicted"/>
<feature type="non-terminal residue" evidence="1">
    <location>
        <position position="1"/>
    </location>
</feature>
<dbReference type="SUPFAM" id="SSF53474">
    <property type="entry name" value="alpha/beta-Hydrolases"/>
    <property type="match status" value="1"/>
</dbReference>
<dbReference type="Gene3D" id="3.40.50.1820">
    <property type="entry name" value="alpha/beta hydrolase"/>
    <property type="match status" value="1"/>
</dbReference>
<dbReference type="InterPro" id="IPR029058">
    <property type="entry name" value="AB_hydrolase_fold"/>
</dbReference>
<evidence type="ECO:0000313" key="2">
    <source>
        <dbReference type="Proteomes" id="UP000003250"/>
    </source>
</evidence>
<reference evidence="1 2" key="1">
    <citation type="journal article" date="2012" name="J. Bacteriol.">
        <title>Draft Genome Sequence of Mesorhizobium alhagi CCNWXJ12-2T, a Novel Salt-Resistant Species Isolated from the Desert of Northwestern China.</title>
        <authorList>
            <person name="Zhou M."/>
            <person name="Chen W."/>
            <person name="Chen H."/>
            <person name="Wei G."/>
        </authorList>
    </citation>
    <scope>NUCLEOTIDE SEQUENCE [LARGE SCALE GENOMIC DNA]</scope>
    <source>
        <strain evidence="1 2">CCNWXJ12-2</strain>
    </source>
</reference>
<keyword evidence="2" id="KW-1185">Reference proteome</keyword>
<accession>H0I103</accession>
<dbReference type="AlphaFoldDB" id="H0I103"/>
<dbReference type="Proteomes" id="UP000003250">
    <property type="component" value="Unassembled WGS sequence"/>
</dbReference>
<dbReference type="EMBL" id="AHAM01000273">
    <property type="protein sequence ID" value="EHK53365.1"/>
    <property type="molecule type" value="Genomic_DNA"/>
</dbReference>